<feature type="transmembrane region" description="Helical" evidence="2">
    <location>
        <begin position="12"/>
        <end position="33"/>
    </location>
</feature>
<gene>
    <name evidence="3" type="ORF">BWQ96_00675</name>
</gene>
<dbReference type="EMBL" id="NBIV01000004">
    <property type="protein sequence ID" value="PXF49605.1"/>
    <property type="molecule type" value="Genomic_DNA"/>
</dbReference>
<proteinExistence type="predicted"/>
<evidence type="ECO:0000256" key="2">
    <source>
        <dbReference type="SAM" id="Phobius"/>
    </source>
</evidence>
<feature type="compositionally biased region" description="Basic and acidic residues" evidence="1">
    <location>
        <begin position="369"/>
        <end position="380"/>
    </location>
</feature>
<feature type="compositionally biased region" description="Polar residues" evidence="1">
    <location>
        <begin position="348"/>
        <end position="360"/>
    </location>
</feature>
<organism evidence="3 4">
    <name type="scientific">Gracilariopsis chorda</name>
    <dbReference type="NCBI Taxonomy" id="448386"/>
    <lineage>
        <taxon>Eukaryota</taxon>
        <taxon>Rhodophyta</taxon>
        <taxon>Florideophyceae</taxon>
        <taxon>Rhodymeniophycidae</taxon>
        <taxon>Gracilariales</taxon>
        <taxon>Gracilariaceae</taxon>
        <taxon>Gracilariopsis</taxon>
    </lineage>
</organism>
<keyword evidence="2" id="KW-0472">Membrane</keyword>
<reference evidence="3 4" key="1">
    <citation type="journal article" date="2018" name="Mol. Biol. Evol.">
        <title>Analysis of the draft genome of the red seaweed Gracilariopsis chorda provides insights into genome size evolution in Rhodophyta.</title>
        <authorList>
            <person name="Lee J."/>
            <person name="Yang E.C."/>
            <person name="Graf L."/>
            <person name="Yang J.H."/>
            <person name="Qiu H."/>
            <person name="Zel Zion U."/>
            <person name="Chan C.X."/>
            <person name="Stephens T.G."/>
            <person name="Weber A.P.M."/>
            <person name="Boo G.H."/>
            <person name="Boo S.M."/>
            <person name="Kim K.M."/>
            <person name="Shin Y."/>
            <person name="Jung M."/>
            <person name="Lee S.J."/>
            <person name="Yim H.S."/>
            <person name="Lee J.H."/>
            <person name="Bhattacharya D."/>
            <person name="Yoon H.S."/>
        </authorList>
    </citation>
    <scope>NUCLEOTIDE SEQUENCE [LARGE SCALE GENOMIC DNA]</scope>
    <source>
        <strain evidence="3 4">SKKU-2015</strain>
        <tissue evidence="3">Whole body</tissue>
    </source>
</reference>
<name>A0A2V3J5C2_9FLOR</name>
<accession>A0A2V3J5C2</accession>
<evidence type="ECO:0000256" key="1">
    <source>
        <dbReference type="SAM" id="MobiDB-lite"/>
    </source>
</evidence>
<comment type="caution">
    <text evidence="3">The sequence shown here is derived from an EMBL/GenBank/DDBJ whole genome shotgun (WGS) entry which is preliminary data.</text>
</comment>
<evidence type="ECO:0000313" key="4">
    <source>
        <dbReference type="Proteomes" id="UP000247409"/>
    </source>
</evidence>
<evidence type="ECO:0000313" key="3">
    <source>
        <dbReference type="EMBL" id="PXF49605.1"/>
    </source>
</evidence>
<dbReference type="Proteomes" id="UP000247409">
    <property type="component" value="Unassembled WGS sequence"/>
</dbReference>
<dbReference type="AlphaFoldDB" id="A0A2V3J5C2"/>
<feature type="transmembrane region" description="Helical" evidence="2">
    <location>
        <begin position="280"/>
        <end position="301"/>
    </location>
</feature>
<protein>
    <submittedName>
        <fullName evidence="3">Uncharacterized protein</fullName>
    </submittedName>
</protein>
<keyword evidence="4" id="KW-1185">Reference proteome</keyword>
<feature type="region of interest" description="Disordered" evidence="1">
    <location>
        <begin position="348"/>
        <end position="380"/>
    </location>
</feature>
<keyword evidence="2" id="KW-0812">Transmembrane</keyword>
<sequence length="380" mass="41915">MVLIPLKSQYTSLIVTVISGIAELALLSAVLVFNKYLECRALQNGGKVNVRHHRFRTKALTVAATLAFVFLEVFSSFYSDPDDKTELVRKNCTSLDALTVQQGLLNISTQTTVVGVKCIGINSTLFWQHAGNISDGRNIGNGGNIGDDEVFECEKKEVLYTANVERAPDEPVPDEYVVGCVGTSCVFVYRSGNEVTFTDFVHSEDVSRVLNESITLPVWKTTISYNVTGLESAFATRAVDLLSQGVTDGFTLRRGVFAGSAITQCNFKTFSDATRVRKGFIYAIVIAWALSISAFVGSFAIRRRIFYDMSDPLHWAQKTIRDNDLSDTDNPVVTTVYENGSRALLVTRSSAPSEQESSIGTLFRRKRTKESSERDSSDLN</sequence>
<keyword evidence="2" id="KW-1133">Transmembrane helix</keyword>